<accession>A0A366H473</accession>
<feature type="domain" description="NAD-dependent epimerase/dehydratase" evidence="2">
    <location>
        <begin position="3"/>
        <end position="224"/>
    </location>
</feature>
<evidence type="ECO:0000313" key="3">
    <source>
        <dbReference type="EMBL" id="RBP36665.1"/>
    </source>
</evidence>
<dbReference type="SUPFAM" id="SSF51735">
    <property type="entry name" value="NAD(P)-binding Rossmann-fold domains"/>
    <property type="match status" value="1"/>
</dbReference>
<dbReference type="Gene3D" id="3.40.50.720">
    <property type="entry name" value="NAD(P)-binding Rossmann-like Domain"/>
    <property type="match status" value="1"/>
</dbReference>
<dbReference type="InterPro" id="IPR001509">
    <property type="entry name" value="Epimerase_deHydtase"/>
</dbReference>
<comment type="caution">
    <text evidence="3">The sequence shown here is derived from an EMBL/GenBank/DDBJ whole genome shotgun (WGS) entry which is preliminary data.</text>
</comment>
<evidence type="ECO:0000313" key="4">
    <source>
        <dbReference type="Proteomes" id="UP000253426"/>
    </source>
</evidence>
<reference evidence="3 4" key="1">
    <citation type="submission" date="2018-06" db="EMBL/GenBank/DDBJ databases">
        <title>Genomic Encyclopedia of Type Strains, Phase IV (KMG-IV): sequencing the most valuable type-strain genomes for metagenomic binning, comparative biology and taxonomic classification.</title>
        <authorList>
            <person name="Goeker M."/>
        </authorList>
    </citation>
    <scope>NUCLEOTIDE SEQUENCE [LARGE SCALE GENOMIC DNA]</scope>
    <source>
        <strain evidence="3 4">DSM 25532</strain>
    </source>
</reference>
<protein>
    <submittedName>
        <fullName evidence="3">Nucleoside-diphosphate-sugar epimerase</fullName>
    </submittedName>
</protein>
<proteinExistence type="inferred from homology"/>
<gene>
    <name evidence="3" type="ORF">DES53_116104</name>
</gene>
<dbReference type="PANTHER" id="PTHR43000">
    <property type="entry name" value="DTDP-D-GLUCOSE 4,6-DEHYDRATASE-RELATED"/>
    <property type="match status" value="1"/>
</dbReference>
<evidence type="ECO:0000256" key="1">
    <source>
        <dbReference type="ARBA" id="ARBA00007637"/>
    </source>
</evidence>
<name>A0A366H473_9BACT</name>
<evidence type="ECO:0000259" key="2">
    <source>
        <dbReference type="Pfam" id="PF01370"/>
    </source>
</evidence>
<dbReference type="OrthoDB" id="191178at2"/>
<sequence length="296" mass="31559">MRIFVTGANGFIGRAFCQAAVAAGHEVLGLCRSANATLPDGCQKLVGDLEHVPWDEVKRFAPDALLHLAWIVTPGAYLNAPENDSLIGESEQLFRKCAELGVRHLAASGTCIEYAPSDEPLKENVSPLAPALAYSRGKVAAGNVLQALATEKGIPWSWFRIFYCYGEGEHPNRIVSWIMSKLASGEAVEVKTPDSVKDYIHVNDVASAMLWSIEKGIEGPINVGTGHGIRILDLTRMIATTVGADPSLVSGANPPAPDAFPITVADMTKLTSSGWSPHIPLTTGLERMCQTSPAAS</sequence>
<dbReference type="EMBL" id="QNRR01000016">
    <property type="protein sequence ID" value="RBP36665.1"/>
    <property type="molecule type" value="Genomic_DNA"/>
</dbReference>
<dbReference type="Proteomes" id="UP000253426">
    <property type="component" value="Unassembled WGS sequence"/>
</dbReference>
<comment type="similarity">
    <text evidence="1">Belongs to the NAD(P)-dependent epimerase/dehydratase family.</text>
</comment>
<dbReference type="InterPro" id="IPR036291">
    <property type="entry name" value="NAD(P)-bd_dom_sf"/>
</dbReference>
<organism evidence="3 4">
    <name type="scientific">Roseimicrobium gellanilyticum</name>
    <dbReference type="NCBI Taxonomy" id="748857"/>
    <lineage>
        <taxon>Bacteria</taxon>
        <taxon>Pseudomonadati</taxon>
        <taxon>Verrucomicrobiota</taxon>
        <taxon>Verrucomicrobiia</taxon>
        <taxon>Verrucomicrobiales</taxon>
        <taxon>Verrucomicrobiaceae</taxon>
        <taxon>Roseimicrobium</taxon>
    </lineage>
</organism>
<dbReference type="AlphaFoldDB" id="A0A366H473"/>
<keyword evidence="4" id="KW-1185">Reference proteome</keyword>
<dbReference type="RefSeq" id="WP_113961893.1">
    <property type="nucleotide sequence ID" value="NZ_QNRR01000016.1"/>
</dbReference>
<dbReference type="Pfam" id="PF01370">
    <property type="entry name" value="Epimerase"/>
    <property type="match status" value="1"/>
</dbReference>